<feature type="region of interest" description="Disordered" evidence="1">
    <location>
        <begin position="1"/>
        <end position="28"/>
    </location>
</feature>
<evidence type="ECO:0000313" key="2">
    <source>
        <dbReference type="EMBL" id="AQQ68286.1"/>
    </source>
</evidence>
<dbReference type="EMBL" id="CP019650">
    <property type="protein sequence ID" value="AQQ68286.1"/>
    <property type="molecule type" value="Genomic_DNA"/>
</dbReference>
<accession>A0A1Q2M6H9</accession>
<protein>
    <recommendedName>
        <fullName evidence="4">Thymidine phosphorylase</fullName>
    </recommendedName>
</protein>
<reference evidence="2" key="1">
    <citation type="submission" date="2017-02" db="EMBL/GenBank/DDBJ databases">
        <title>Genome of Microbulbifer agarilyticus GP101.</title>
        <authorList>
            <person name="Jung J."/>
            <person name="Bae S.S."/>
            <person name="Baek K."/>
        </authorList>
    </citation>
    <scope>NUCLEOTIDE SEQUENCE [LARGE SCALE GENOMIC DNA]</scope>
    <source>
        <strain evidence="2">GP101</strain>
    </source>
</reference>
<evidence type="ECO:0000313" key="3">
    <source>
        <dbReference type="Proteomes" id="UP000188219"/>
    </source>
</evidence>
<organism evidence="2 3">
    <name type="scientific">Microbulbifer agarilyticus</name>
    <dbReference type="NCBI Taxonomy" id="260552"/>
    <lineage>
        <taxon>Bacteria</taxon>
        <taxon>Pseudomonadati</taxon>
        <taxon>Pseudomonadota</taxon>
        <taxon>Gammaproteobacteria</taxon>
        <taxon>Cellvibrionales</taxon>
        <taxon>Microbulbiferaceae</taxon>
        <taxon>Microbulbifer</taxon>
    </lineage>
</organism>
<dbReference type="OrthoDB" id="6188167at2"/>
<feature type="region of interest" description="Disordered" evidence="1">
    <location>
        <begin position="231"/>
        <end position="270"/>
    </location>
</feature>
<dbReference type="KEGG" id="maga:Mag101_12005"/>
<dbReference type="InterPro" id="IPR012434">
    <property type="entry name" value="DUF1631"/>
</dbReference>
<feature type="compositionally biased region" description="Low complexity" evidence="1">
    <location>
        <begin position="231"/>
        <end position="248"/>
    </location>
</feature>
<dbReference type="AlphaFoldDB" id="A0A1Q2M6H9"/>
<sequence length="780" mass="86767">MKDSERSPSNVVSLQGGTRGKRESHTDASLPAAVEVVRDKAQQQLVELAKQVFAKVDDSLFAMAEKAHGQDEQDGLFQALRLLRVERRRVVELFADKCAQAFYVQEAASEDEDPYAADNLSLVHNDDLEQLVAVDTMVANAKRDFAESLSAISLRLDTLLSVKIYDKNNPLGPDAICDAFVEAVRTLDLHIRARLTLLKKFEQVVMANLGKVYDECNNLFVEQGVLPALKQQRSARPQRQASRPQRQQGAPVDGQVAPEQGAGVPQQGAAYSGSPVGGGYGHGLIPLGSGVAPMAPQDLLSHLGALQSHLPQNYGDGQVELLNVNSLLQGRLVEARESASLAKMDSDIIKLVEMLFSFILEDRNLAEPIKSQLGRLQLPLLKVAIADKSFFSKGGHPARKLLNELADACTGWQAKDNYEKDPLYKKISEVVARVLAEFDQDINIFSTLLESFREFILRERKRAERLERRIVDEADGKAKTQAARARVAAVMDALMAERDLSPVVADWLQKVWSNMLFLTCIKEGTDSETWSRDVRTARDLVWSVHAPMPESRKQLLGLLPALQDRLKAGVEAVSLNTFEARRLFAGLKEIYRERFALAQRLIQERSQQVEQEARAMAEAASQSEVVEQEPVAVAETEAHEVEKATASEAVQEVVAELPEMEALEQAVAEVELQPESLEGEDIPETDTHWQQTFRLAQGSWFELKRGEEEQFRCRLAAVIKDIDQFIFVNRNGAKVAEFTRAELAIALRKGELMSMDDGMLFERALQSVIGTVRKSRGEMH</sequence>
<evidence type="ECO:0008006" key="4">
    <source>
        <dbReference type="Google" id="ProtNLM"/>
    </source>
</evidence>
<dbReference type="RefSeq" id="WP_077405255.1">
    <property type="nucleotide sequence ID" value="NZ_CP019650.1"/>
</dbReference>
<evidence type="ECO:0000256" key="1">
    <source>
        <dbReference type="SAM" id="MobiDB-lite"/>
    </source>
</evidence>
<dbReference type="Pfam" id="PF07793">
    <property type="entry name" value="DUF1631"/>
    <property type="match status" value="1"/>
</dbReference>
<dbReference type="Proteomes" id="UP000188219">
    <property type="component" value="Chromosome"/>
</dbReference>
<feature type="compositionally biased region" description="Polar residues" evidence="1">
    <location>
        <begin position="7"/>
        <end position="16"/>
    </location>
</feature>
<keyword evidence="3" id="KW-1185">Reference proteome</keyword>
<dbReference type="STRING" id="260552.Mag101_12005"/>
<name>A0A1Q2M6H9_9GAMM</name>
<proteinExistence type="predicted"/>
<gene>
    <name evidence="2" type="ORF">Mag101_12005</name>
</gene>
<dbReference type="eggNOG" id="COG4223">
    <property type="taxonomic scope" value="Bacteria"/>
</dbReference>